<evidence type="ECO:0000313" key="3">
    <source>
        <dbReference type="Proteomes" id="UP000676336"/>
    </source>
</evidence>
<reference evidence="2" key="1">
    <citation type="submission" date="2021-02" db="EMBL/GenBank/DDBJ databases">
        <authorList>
            <person name="Nowell W R."/>
        </authorList>
    </citation>
    <scope>NUCLEOTIDE SEQUENCE</scope>
</reference>
<dbReference type="SUPFAM" id="SSF48726">
    <property type="entry name" value="Immunoglobulin"/>
    <property type="match status" value="1"/>
</dbReference>
<dbReference type="Gene3D" id="2.60.40.10">
    <property type="entry name" value="Immunoglobulins"/>
    <property type="match status" value="1"/>
</dbReference>
<dbReference type="PROSITE" id="PS50835">
    <property type="entry name" value="IG_LIKE"/>
    <property type="match status" value="1"/>
</dbReference>
<comment type="caution">
    <text evidence="2">The sequence shown here is derived from an EMBL/GenBank/DDBJ whole genome shotgun (WGS) entry which is preliminary data.</text>
</comment>
<evidence type="ECO:0000259" key="1">
    <source>
        <dbReference type="PROSITE" id="PS50835"/>
    </source>
</evidence>
<feature type="domain" description="Ig-like" evidence="1">
    <location>
        <begin position="10"/>
        <end position="58"/>
    </location>
</feature>
<evidence type="ECO:0000313" key="2">
    <source>
        <dbReference type="EMBL" id="CAF4862193.1"/>
    </source>
</evidence>
<name>A0A8S3BV81_9BILA</name>
<protein>
    <recommendedName>
        <fullName evidence="1">Ig-like domain-containing protein</fullName>
    </recommendedName>
</protein>
<dbReference type="InterPro" id="IPR013783">
    <property type="entry name" value="Ig-like_fold"/>
</dbReference>
<dbReference type="EMBL" id="CAJOBI010163968">
    <property type="protein sequence ID" value="CAF4862193.1"/>
    <property type="molecule type" value="Genomic_DNA"/>
</dbReference>
<gene>
    <name evidence="2" type="ORF">SMN809_LOCUS49909</name>
</gene>
<organism evidence="2 3">
    <name type="scientific">Rotaria magnacalcarata</name>
    <dbReference type="NCBI Taxonomy" id="392030"/>
    <lineage>
        <taxon>Eukaryota</taxon>
        <taxon>Metazoa</taxon>
        <taxon>Spiralia</taxon>
        <taxon>Gnathifera</taxon>
        <taxon>Rotifera</taxon>
        <taxon>Eurotatoria</taxon>
        <taxon>Bdelloidea</taxon>
        <taxon>Philodinida</taxon>
        <taxon>Philodinidae</taxon>
        <taxon>Rotaria</taxon>
    </lineage>
</organism>
<feature type="non-terminal residue" evidence="2">
    <location>
        <position position="1"/>
    </location>
</feature>
<dbReference type="Proteomes" id="UP000676336">
    <property type="component" value="Unassembled WGS sequence"/>
</dbReference>
<accession>A0A8S3BV81</accession>
<dbReference type="InterPro" id="IPR036179">
    <property type="entry name" value="Ig-like_dom_sf"/>
</dbReference>
<sequence length="58" mass="6339">LETGESRDYPISVIVSKPISETRISCVNPCAIEKKTATLTCEASGLPSPRYSWFYGSV</sequence>
<dbReference type="AlphaFoldDB" id="A0A8S3BV81"/>
<dbReference type="InterPro" id="IPR007110">
    <property type="entry name" value="Ig-like_dom"/>
</dbReference>
<proteinExistence type="predicted"/>